<dbReference type="GO" id="GO:0008081">
    <property type="term" value="F:phosphoric diester hydrolase activity"/>
    <property type="evidence" value="ECO:0007669"/>
    <property type="project" value="UniProtKB-ARBA"/>
</dbReference>
<dbReference type="InterPro" id="IPR001789">
    <property type="entry name" value="Sig_transdc_resp-reg_receiver"/>
</dbReference>
<dbReference type="PROSITE" id="PS51832">
    <property type="entry name" value="HD_GYP"/>
    <property type="match status" value="1"/>
</dbReference>
<dbReference type="PROSITE" id="PS50110">
    <property type="entry name" value="RESPONSE_REGULATORY"/>
    <property type="match status" value="1"/>
</dbReference>
<dbReference type="SMART" id="SM00471">
    <property type="entry name" value="HDc"/>
    <property type="match status" value="1"/>
</dbReference>
<keyword evidence="1" id="KW-0597">Phosphoprotein</keyword>
<feature type="domain" description="Response regulatory" evidence="2">
    <location>
        <begin position="8"/>
        <end position="124"/>
    </location>
</feature>
<dbReference type="SUPFAM" id="SSF109604">
    <property type="entry name" value="HD-domain/PDEase-like"/>
    <property type="match status" value="1"/>
</dbReference>
<dbReference type="Pfam" id="PF13487">
    <property type="entry name" value="HD_5"/>
    <property type="match status" value="1"/>
</dbReference>
<reference evidence="4 5" key="1">
    <citation type="submission" date="2020-08" db="EMBL/GenBank/DDBJ databases">
        <title>Oceanospirillum sp. nov. isolated from marine sediment.</title>
        <authorList>
            <person name="Ji X."/>
        </authorList>
    </citation>
    <scope>NUCLEOTIDE SEQUENCE [LARGE SCALE GENOMIC DNA]</scope>
    <source>
        <strain evidence="4 5">D5</strain>
    </source>
</reference>
<gene>
    <name evidence="4" type="ORF">H4O21_05295</name>
</gene>
<keyword evidence="5" id="KW-1185">Reference proteome</keyword>
<dbReference type="Gene3D" id="3.40.50.2300">
    <property type="match status" value="1"/>
</dbReference>
<protein>
    <submittedName>
        <fullName evidence="4">Two-component system response regulator</fullName>
    </submittedName>
</protein>
<dbReference type="PANTHER" id="PTHR45228">
    <property type="entry name" value="CYCLIC DI-GMP PHOSPHODIESTERASE TM_0186-RELATED"/>
    <property type="match status" value="1"/>
</dbReference>
<feature type="domain" description="HD-GYP" evidence="3">
    <location>
        <begin position="151"/>
        <end position="370"/>
    </location>
</feature>
<evidence type="ECO:0000259" key="3">
    <source>
        <dbReference type="PROSITE" id="PS51832"/>
    </source>
</evidence>
<feature type="modified residue" description="4-aspartylphosphate" evidence="1">
    <location>
        <position position="57"/>
    </location>
</feature>
<dbReference type="EMBL" id="JACJFM010000004">
    <property type="protein sequence ID" value="MBB1486021.1"/>
    <property type="molecule type" value="Genomic_DNA"/>
</dbReference>
<dbReference type="SUPFAM" id="SSF52172">
    <property type="entry name" value="CheY-like"/>
    <property type="match status" value="1"/>
</dbReference>
<evidence type="ECO:0000313" key="4">
    <source>
        <dbReference type="EMBL" id="MBB1486021.1"/>
    </source>
</evidence>
<dbReference type="InterPro" id="IPR011006">
    <property type="entry name" value="CheY-like_superfamily"/>
</dbReference>
<comment type="caution">
    <text evidence="4">The sequence shown here is derived from an EMBL/GenBank/DDBJ whole genome shotgun (WGS) entry which is preliminary data.</text>
</comment>
<dbReference type="PANTHER" id="PTHR45228:SF5">
    <property type="entry name" value="CYCLIC DI-GMP PHOSPHODIESTERASE VC_1348-RELATED"/>
    <property type="match status" value="1"/>
</dbReference>
<dbReference type="InterPro" id="IPR003607">
    <property type="entry name" value="HD/PDEase_dom"/>
</dbReference>
<dbReference type="Pfam" id="PF00072">
    <property type="entry name" value="Response_reg"/>
    <property type="match status" value="1"/>
</dbReference>
<dbReference type="GO" id="GO:0000160">
    <property type="term" value="P:phosphorelay signal transduction system"/>
    <property type="evidence" value="ECO:0007669"/>
    <property type="project" value="InterPro"/>
</dbReference>
<proteinExistence type="predicted"/>
<accession>A0A839IMA0</accession>
<dbReference type="InterPro" id="IPR037522">
    <property type="entry name" value="HD_GYP_dom"/>
</dbReference>
<dbReference type="CDD" id="cd00077">
    <property type="entry name" value="HDc"/>
    <property type="match status" value="1"/>
</dbReference>
<dbReference type="SMART" id="SM00448">
    <property type="entry name" value="REC"/>
    <property type="match status" value="1"/>
</dbReference>
<evidence type="ECO:0000313" key="5">
    <source>
        <dbReference type="Proteomes" id="UP000565262"/>
    </source>
</evidence>
<evidence type="ECO:0000259" key="2">
    <source>
        <dbReference type="PROSITE" id="PS50110"/>
    </source>
</evidence>
<dbReference type="AlphaFoldDB" id="A0A839IMA0"/>
<dbReference type="Proteomes" id="UP000565262">
    <property type="component" value="Unassembled WGS sequence"/>
</dbReference>
<organism evidence="4 5">
    <name type="scientific">Oceanospirillum sediminis</name>
    <dbReference type="NCBI Taxonomy" id="2760088"/>
    <lineage>
        <taxon>Bacteria</taxon>
        <taxon>Pseudomonadati</taxon>
        <taxon>Pseudomonadota</taxon>
        <taxon>Gammaproteobacteria</taxon>
        <taxon>Oceanospirillales</taxon>
        <taxon>Oceanospirillaceae</taxon>
        <taxon>Oceanospirillum</taxon>
    </lineage>
</organism>
<sequence>MAQDNRPLILIVDDEPLNIGILMELLTAEYRVFPAKSGHDALNMINNGPKPDLILLDVMMPDMDGIEICKLLKSRPLTSDIPVIFVSAKDDESDESEGFKAGAVDYINKPVSAVITRARVATHIKLAHAQKALQQQNNCLEVAVWQRTRELQLTQDITTLAMASLAETRDNETGNHIRRTQNYVRILAEKLRHTKGFSHLLDNDHVIDLLYKSAPLHDIGKVGIADHILLKPGKLSDDEFVIMKQHAELGGQAIEKAEHELEDEIQSIMGGESFLRFAREIARYHHEKWDGSGYPEGLSGDDIPVSARLMAVADVYDALISKRVYKPAFSHTKAMQIIIEGRGSHFDPRVVDAFIELEPEVTHIAETYTD</sequence>
<evidence type="ECO:0000256" key="1">
    <source>
        <dbReference type="PROSITE-ProRule" id="PRU00169"/>
    </source>
</evidence>
<name>A0A839IMA0_9GAMM</name>
<dbReference type="InterPro" id="IPR052020">
    <property type="entry name" value="Cyclic_di-GMP/3'3'-cGAMP_PDE"/>
</dbReference>
<dbReference type="Gene3D" id="1.10.3210.10">
    <property type="entry name" value="Hypothetical protein af1432"/>
    <property type="match status" value="1"/>
</dbReference>
<dbReference type="RefSeq" id="WP_182807798.1">
    <property type="nucleotide sequence ID" value="NZ_JACJFM010000004.1"/>
</dbReference>